<keyword evidence="3" id="KW-1185">Reference proteome</keyword>
<evidence type="ECO:0000259" key="1">
    <source>
        <dbReference type="PROSITE" id="PS50011"/>
    </source>
</evidence>
<keyword evidence="2" id="KW-0808">Transferase</keyword>
<name>A0A4R7ZAR9_9ACTN</name>
<dbReference type="AlphaFoldDB" id="A0A4R7ZAR9"/>
<keyword evidence="2" id="KW-0418">Kinase</keyword>
<dbReference type="GO" id="GO:0004672">
    <property type="term" value="F:protein kinase activity"/>
    <property type="evidence" value="ECO:0007669"/>
    <property type="project" value="InterPro"/>
</dbReference>
<dbReference type="Pfam" id="PF01636">
    <property type="entry name" value="APH"/>
    <property type="match status" value="1"/>
</dbReference>
<dbReference type="GO" id="GO:0005524">
    <property type="term" value="F:ATP binding"/>
    <property type="evidence" value="ECO:0007669"/>
    <property type="project" value="InterPro"/>
</dbReference>
<dbReference type="PROSITE" id="PS50011">
    <property type="entry name" value="PROTEIN_KINASE_DOM"/>
    <property type="match status" value="1"/>
</dbReference>
<evidence type="ECO:0000313" key="3">
    <source>
        <dbReference type="Proteomes" id="UP000295447"/>
    </source>
</evidence>
<dbReference type="EMBL" id="SODF01000004">
    <property type="protein sequence ID" value="TDW14212.1"/>
    <property type="molecule type" value="Genomic_DNA"/>
</dbReference>
<proteinExistence type="predicted"/>
<organism evidence="2 3">
    <name type="scientific">Kribbella kalugense</name>
    <dbReference type="NCBI Taxonomy" id="2512221"/>
    <lineage>
        <taxon>Bacteria</taxon>
        <taxon>Bacillati</taxon>
        <taxon>Actinomycetota</taxon>
        <taxon>Actinomycetes</taxon>
        <taxon>Propionibacteriales</taxon>
        <taxon>Kribbellaceae</taxon>
        <taxon>Kribbella</taxon>
    </lineage>
</organism>
<dbReference type="InterPro" id="IPR000719">
    <property type="entry name" value="Prot_kinase_dom"/>
</dbReference>
<dbReference type="InterPro" id="IPR002575">
    <property type="entry name" value="Aminoglycoside_PTrfase"/>
</dbReference>
<reference evidence="2 3" key="1">
    <citation type="submission" date="2019-03" db="EMBL/GenBank/DDBJ databases">
        <title>Genomic Encyclopedia of Type Strains, Phase III (KMG-III): the genomes of soil and plant-associated and newly described type strains.</title>
        <authorList>
            <person name="Whitman W."/>
        </authorList>
    </citation>
    <scope>NUCLEOTIDE SEQUENCE [LARGE SCALE GENOMIC DNA]</scope>
    <source>
        <strain evidence="2 3">VKM Ac-2570</strain>
    </source>
</reference>
<dbReference type="Gene3D" id="3.90.1200.10">
    <property type="match status" value="1"/>
</dbReference>
<feature type="domain" description="Protein kinase" evidence="1">
    <location>
        <begin position="5"/>
        <end position="277"/>
    </location>
</feature>
<gene>
    <name evidence="2" type="ORF">EV650_7795</name>
</gene>
<sequence length="277" mass="30584">MSSRVGPVELIGQGMEGAVYDLGDGTVRKVWFDRRPEDVRPLKAFLDELPALPFRTPRIREITVGENGLAVSVEDKLTGVPLHEAGLPEEQALDAFVLVVEALRAAEPGSASKALRVLSKPFWQNTWGESLAALVDRRAAVSRVHLERDVPGFAGLLEKVLDGLTQLRPELSVVHGDICPPNLLMDGPQVAAVLDWGFLSTAGDTTFEASLAAGFFDMYGPDARRLDDQLSDRFEQLGHDRERMRLYRQAYAIITATVYDENAGDGHYIWCVNQLTR</sequence>
<dbReference type="SUPFAM" id="SSF56112">
    <property type="entry name" value="Protein kinase-like (PK-like)"/>
    <property type="match status" value="1"/>
</dbReference>
<comment type="caution">
    <text evidence="2">The sequence shown here is derived from an EMBL/GenBank/DDBJ whole genome shotgun (WGS) entry which is preliminary data.</text>
</comment>
<dbReference type="InterPro" id="IPR011009">
    <property type="entry name" value="Kinase-like_dom_sf"/>
</dbReference>
<accession>A0A4R7ZAR9</accession>
<dbReference type="Proteomes" id="UP000295447">
    <property type="component" value="Unassembled WGS sequence"/>
</dbReference>
<evidence type="ECO:0000313" key="2">
    <source>
        <dbReference type="EMBL" id="TDW14212.1"/>
    </source>
</evidence>
<protein>
    <submittedName>
        <fullName evidence="2">Aminoglycoside phosphotransferase (APT) family kinase protein</fullName>
    </submittedName>
</protein>